<dbReference type="PANTHER" id="PTHR10000">
    <property type="entry name" value="PHOSPHOSERINE PHOSPHATASE"/>
    <property type="match status" value="1"/>
</dbReference>
<dbReference type="InterPro" id="IPR000150">
    <property type="entry name" value="Cof"/>
</dbReference>
<keyword evidence="2" id="KW-1185">Reference proteome</keyword>
<dbReference type="PANTHER" id="PTHR10000:SF8">
    <property type="entry name" value="HAD SUPERFAMILY HYDROLASE-LIKE, TYPE 3"/>
    <property type="match status" value="1"/>
</dbReference>
<dbReference type="EMBL" id="RKLX01000015">
    <property type="protein sequence ID" value="TGD18243.1"/>
    <property type="molecule type" value="Genomic_DNA"/>
</dbReference>
<dbReference type="GO" id="GO:0016791">
    <property type="term" value="F:phosphatase activity"/>
    <property type="evidence" value="ECO:0007669"/>
    <property type="project" value="TreeGrafter"/>
</dbReference>
<name>A0A4Z0J6U1_9LACO</name>
<sequence>MTVKLIAIDIDGTLLTSNHKLALSTIDAIKAATASGIKVVLCSGRPLAGVRPYLEMLDLIGDDQYVIAHNGAAVQTTTGQPLITHSLSLNDAQRLVDLADQAPIHYHLITPQAIYTPNRPASAYSIRESHLVNLPIKYLLADQIPDGEDLLTFVFIDETAVVDQFDTTISAALRQQFYVVHTDPHFIEVLNRHVSKAQALQELAQRLAIDPTDVMAIGDGPNDLPMLKAAGLGVAMGNADAEVQAAADAVTASNDADGVASAILTHALSL</sequence>
<dbReference type="GO" id="GO:0000287">
    <property type="term" value="F:magnesium ion binding"/>
    <property type="evidence" value="ECO:0007669"/>
    <property type="project" value="TreeGrafter"/>
</dbReference>
<dbReference type="SUPFAM" id="SSF56784">
    <property type="entry name" value="HAD-like"/>
    <property type="match status" value="1"/>
</dbReference>
<reference evidence="1 2" key="1">
    <citation type="submission" date="2018-10" db="EMBL/GenBank/DDBJ databases">
        <title>Lactobacillus sp. R7 and Lactobacillus sp. R19 isolated from fermented mustard green product of Taiwan.</title>
        <authorList>
            <person name="Lin S.-T."/>
        </authorList>
    </citation>
    <scope>NUCLEOTIDE SEQUENCE [LARGE SCALE GENOMIC DNA]</scope>
    <source>
        <strain evidence="1 2">BCRC 81129</strain>
    </source>
</reference>
<dbReference type="SFLD" id="SFLDG01140">
    <property type="entry name" value="C2.B:_Phosphomannomutase_and_P"/>
    <property type="match status" value="1"/>
</dbReference>
<dbReference type="SFLD" id="SFLDS00003">
    <property type="entry name" value="Haloacid_Dehalogenase"/>
    <property type="match status" value="1"/>
</dbReference>
<dbReference type="NCBIfam" id="TIGR01484">
    <property type="entry name" value="HAD-SF-IIB"/>
    <property type="match status" value="2"/>
</dbReference>
<dbReference type="Pfam" id="PF08282">
    <property type="entry name" value="Hydrolase_3"/>
    <property type="match status" value="1"/>
</dbReference>
<gene>
    <name evidence="1" type="ORF">EGT51_09400</name>
</gene>
<dbReference type="RefSeq" id="WP_135368439.1">
    <property type="nucleotide sequence ID" value="NZ_RKLX01000015.1"/>
</dbReference>
<dbReference type="NCBIfam" id="TIGR00099">
    <property type="entry name" value="Cof-subfamily"/>
    <property type="match status" value="1"/>
</dbReference>
<dbReference type="AlphaFoldDB" id="A0A4Z0J6U1"/>
<organism evidence="1 2">
    <name type="scientific">Levilactobacillus suantsaiihabitans</name>
    <dbReference type="NCBI Taxonomy" id="2487722"/>
    <lineage>
        <taxon>Bacteria</taxon>
        <taxon>Bacillati</taxon>
        <taxon>Bacillota</taxon>
        <taxon>Bacilli</taxon>
        <taxon>Lactobacillales</taxon>
        <taxon>Lactobacillaceae</taxon>
        <taxon>Levilactobacillus</taxon>
    </lineage>
</organism>
<comment type="caution">
    <text evidence="1">The sequence shown here is derived from an EMBL/GenBank/DDBJ whole genome shotgun (WGS) entry which is preliminary data.</text>
</comment>
<dbReference type="SFLD" id="SFLDG01144">
    <property type="entry name" value="C2.B.4:_PGP_Like"/>
    <property type="match status" value="1"/>
</dbReference>
<proteinExistence type="predicted"/>
<dbReference type="Proteomes" id="UP000297348">
    <property type="component" value="Unassembled WGS sequence"/>
</dbReference>
<protein>
    <submittedName>
        <fullName evidence="1">HAD family phosphatase</fullName>
    </submittedName>
</protein>
<dbReference type="OrthoDB" id="9790031at2"/>
<dbReference type="Gene3D" id="3.40.50.1000">
    <property type="entry name" value="HAD superfamily/HAD-like"/>
    <property type="match status" value="1"/>
</dbReference>
<dbReference type="PROSITE" id="PS01229">
    <property type="entry name" value="COF_2"/>
    <property type="match status" value="1"/>
</dbReference>
<dbReference type="PROSITE" id="PS01228">
    <property type="entry name" value="COF_1"/>
    <property type="match status" value="1"/>
</dbReference>
<dbReference type="CDD" id="cd07516">
    <property type="entry name" value="HAD_Pase"/>
    <property type="match status" value="1"/>
</dbReference>
<dbReference type="InterPro" id="IPR036412">
    <property type="entry name" value="HAD-like_sf"/>
</dbReference>
<accession>A0A4Z0J6U1</accession>
<dbReference type="InterPro" id="IPR023214">
    <property type="entry name" value="HAD_sf"/>
</dbReference>
<dbReference type="Gene3D" id="3.30.1240.10">
    <property type="match status" value="1"/>
</dbReference>
<evidence type="ECO:0000313" key="2">
    <source>
        <dbReference type="Proteomes" id="UP000297348"/>
    </source>
</evidence>
<dbReference type="InterPro" id="IPR006379">
    <property type="entry name" value="HAD-SF_hydro_IIB"/>
</dbReference>
<dbReference type="GO" id="GO:0005829">
    <property type="term" value="C:cytosol"/>
    <property type="evidence" value="ECO:0007669"/>
    <property type="project" value="TreeGrafter"/>
</dbReference>
<evidence type="ECO:0000313" key="1">
    <source>
        <dbReference type="EMBL" id="TGD18243.1"/>
    </source>
</evidence>